<evidence type="ECO:0000256" key="6">
    <source>
        <dbReference type="ARBA" id="ARBA00023004"/>
    </source>
</evidence>
<dbReference type="SUPFAM" id="SSF46626">
    <property type="entry name" value="Cytochrome c"/>
    <property type="match status" value="2"/>
</dbReference>
<keyword evidence="2 7" id="KW-0349">Heme</keyword>
<feature type="signal peptide" evidence="8">
    <location>
        <begin position="1"/>
        <end position="20"/>
    </location>
</feature>
<keyword evidence="6 7" id="KW-0408">Iron</keyword>
<protein>
    <submittedName>
        <fullName evidence="10">Cytochrome-c peroxidase</fullName>
    </submittedName>
</protein>
<evidence type="ECO:0000313" key="11">
    <source>
        <dbReference type="Proteomes" id="UP001597511"/>
    </source>
</evidence>
<evidence type="ECO:0000313" key="10">
    <source>
        <dbReference type="EMBL" id="MFD2919828.1"/>
    </source>
</evidence>
<evidence type="ECO:0000256" key="5">
    <source>
        <dbReference type="ARBA" id="ARBA00023002"/>
    </source>
</evidence>
<evidence type="ECO:0000256" key="7">
    <source>
        <dbReference type="PROSITE-ProRule" id="PRU00433"/>
    </source>
</evidence>
<reference evidence="11" key="1">
    <citation type="journal article" date="2019" name="Int. J. Syst. Evol. Microbiol.">
        <title>The Global Catalogue of Microorganisms (GCM) 10K type strain sequencing project: providing services to taxonomists for standard genome sequencing and annotation.</title>
        <authorList>
            <consortium name="The Broad Institute Genomics Platform"/>
            <consortium name="The Broad Institute Genome Sequencing Center for Infectious Disease"/>
            <person name="Wu L."/>
            <person name="Ma J."/>
        </authorList>
    </citation>
    <scope>NUCLEOTIDE SEQUENCE [LARGE SCALE GENOMIC DNA]</scope>
    <source>
        <strain evidence="11">KCTC 23299</strain>
    </source>
</reference>
<feature type="chain" id="PRO_5046794535" evidence="8">
    <location>
        <begin position="21"/>
        <end position="385"/>
    </location>
</feature>
<evidence type="ECO:0000256" key="2">
    <source>
        <dbReference type="ARBA" id="ARBA00022617"/>
    </source>
</evidence>
<keyword evidence="5" id="KW-0560">Oxidoreductase</keyword>
<dbReference type="Gene3D" id="1.10.760.10">
    <property type="entry name" value="Cytochrome c-like domain"/>
    <property type="match status" value="2"/>
</dbReference>
<dbReference type="Proteomes" id="UP001597511">
    <property type="component" value="Unassembled WGS sequence"/>
</dbReference>
<comment type="caution">
    <text evidence="10">The sequence shown here is derived from an EMBL/GenBank/DDBJ whole genome shotgun (WGS) entry which is preliminary data.</text>
</comment>
<dbReference type="PROSITE" id="PS51257">
    <property type="entry name" value="PROKAR_LIPOPROTEIN"/>
    <property type="match status" value="1"/>
</dbReference>
<dbReference type="PANTHER" id="PTHR30600:SF10">
    <property type="entry name" value="BLL6722 PROTEIN"/>
    <property type="match status" value="1"/>
</dbReference>
<dbReference type="PANTHER" id="PTHR30600">
    <property type="entry name" value="CYTOCHROME C PEROXIDASE-RELATED"/>
    <property type="match status" value="1"/>
</dbReference>
<feature type="domain" description="Cytochrome c" evidence="9">
    <location>
        <begin position="236"/>
        <end position="372"/>
    </location>
</feature>
<dbReference type="InterPro" id="IPR036909">
    <property type="entry name" value="Cyt_c-like_dom_sf"/>
</dbReference>
<accession>A0ABW6A3D9</accession>
<evidence type="ECO:0000256" key="8">
    <source>
        <dbReference type="SAM" id="SignalP"/>
    </source>
</evidence>
<evidence type="ECO:0000256" key="1">
    <source>
        <dbReference type="ARBA" id="ARBA00004196"/>
    </source>
</evidence>
<dbReference type="PROSITE" id="PS51007">
    <property type="entry name" value="CYTC"/>
    <property type="match status" value="1"/>
</dbReference>
<keyword evidence="3 7" id="KW-0479">Metal-binding</keyword>
<name>A0ABW6A3D9_9BACT</name>
<dbReference type="InterPro" id="IPR004852">
    <property type="entry name" value="Di-haem_cyt_c_peroxidsae"/>
</dbReference>
<keyword evidence="11" id="KW-1185">Reference proteome</keyword>
<keyword evidence="4 8" id="KW-0732">Signal</keyword>
<keyword evidence="10" id="KW-0575">Peroxidase</keyword>
<dbReference type="InterPro" id="IPR009056">
    <property type="entry name" value="Cyt_c-like_dom"/>
</dbReference>
<organism evidence="10 11">
    <name type="scientific">Terrimonas rubra</name>
    <dbReference type="NCBI Taxonomy" id="1035890"/>
    <lineage>
        <taxon>Bacteria</taxon>
        <taxon>Pseudomonadati</taxon>
        <taxon>Bacteroidota</taxon>
        <taxon>Chitinophagia</taxon>
        <taxon>Chitinophagales</taxon>
        <taxon>Chitinophagaceae</taxon>
        <taxon>Terrimonas</taxon>
    </lineage>
</organism>
<dbReference type="GO" id="GO:0004601">
    <property type="term" value="F:peroxidase activity"/>
    <property type="evidence" value="ECO:0007669"/>
    <property type="project" value="UniProtKB-KW"/>
</dbReference>
<gene>
    <name evidence="10" type="ORF">ACFS6H_08930</name>
</gene>
<sequence length="385" mass="43938">MKKWGILFIVVITIAACSIAAKNKQTQPAAIQIPAGTYEDTLRFLYSLPKEQWPAPHIDSGIVWKELGIVPESPLKPYFDSLKHLIALGNTLFFDARLSGSNQISCASCHVPDLSWTDGRERSVGHDQQENKRNSPTLLNVWYYSSLFWDGRSHSLEDQAFSPINSEIEMHSDMHDVMTKLRRIAEYKPMFDSAFGSPDITPDRLTEALAVFQRTIVSRKADFDDFLKGNKSALSNDALRGLHLFRTKARCMNCHNGPLLTDDQFHNIGLTYYKRKYEDLGRYNFTKKPEDVGKFRTPSLRDVIRTRPWMHNGLFDNIDGILNMYNAGMPQPKPREGEEADPMYPKTDPLLKKLNLTTQERNDIVAFLNAITSQPLKSRMPVMPK</sequence>
<dbReference type="RefSeq" id="WP_386097444.1">
    <property type="nucleotide sequence ID" value="NZ_JBHUOZ010000002.1"/>
</dbReference>
<evidence type="ECO:0000256" key="4">
    <source>
        <dbReference type="ARBA" id="ARBA00022729"/>
    </source>
</evidence>
<dbReference type="Pfam" id="PF03150">
    <property type="entry name" value="CCP_MauG"/>
    <property type="match status" value="1"/>
</dbReference>
<evidence type="ECO:0000256" key="3">
    <source>
        <dbReference type="ARBA" id="ARBA00022723"/>
    </source>
</evidence>
<proteinExistence type="predicted"/>
<dbReference type="InterPro" id="IPR051395">
    <property type="entry name" value="Cytochrome_c_Peroxidase/MauG"/>
</dbReference>
<comment type="subcellular location">
    <subcellularLocation>
        <location evidence="1">Cell envelope</location>
    </subcellularLocation>
</comment>
<dbReference type="EMBL" id="JBHUOZ010000002">
    <property type="protein sequence ID" value="MFD2919828.1"/>
    <property type="molecule type" value="Genomic_DNA"/>
</dbReference>
<evidence type="ECO:0000259" key="9">
    <source>
        <dbReference type="PROSITE" id="PS51007"/>
    </source>
</evidence>